<sequence length="18" mass="2072">MSNVRCTEWDSDITKCLA</sequence>
<reference evidence="1" key="1">
    <citation type="submission" date="2021-06" db="EMBL/GenBank/DDBJ databases">
        <authorList>
            <person name="Hodson N. C."/>
            <person name="Mongue J. A."/>
            <person name="Jaron S. K."/>
        </authorList>
    </citation>
    <scope>NUCLEOTIDE SEQUENCE</scope>
</reference>
<organism evidence="1 2">
    <name type="scientific">Allacma fusca</name>
    <dbReference type="NCBI Taxonomy" id="39272"/>
    <lineage>
        <taxon>Eukaryota</taxon>
        <taxon>Metazoa</taxon>
        <taxon>Ecdysozoa</taxon>
        <taxon>Arthropoda</taxon>
        <taxon>Hexapoda</taxon>
        <taxon>Collembola</taxon>
        <taxon>Symphypleona</taxon>
        <taxon>Sminthuridae</taxon>
        <taxon>Allacma</taxon>
    </lineage>
</organism>
<dbReference type="AlphaFoldDB" id="A0A8J2JCJ0"/>
<accession>A0A8J2JCJ0</accession>
<protein>
    <submittedName>
        <fullName evidence="1">Uncharacterized protein</fullName>
    </submittedName>
</protein>
<gene>
    <name evidence="1" type="ORF">AFUS01_LOCUS7172</name>
</gene>
<dbReference type="Proteomes" id="UP000708208">
    <property type="component" value="Unassembled WGS sequence"/>
</dbReference>
<proteinExistence type="predicted"/>
<name>A0A8J2JCJ0_9HEXA</name>
<comment type="caution">
    <text evidence="1">The sequence shown here is derived from an EMBL/GenBank/DDBJ whole genome shotgun (WGS) entry which is preliminary data.</text>
</comment>
<keyword evidence="2" id="KW-1185">Reference proteome</keyword>
<feature type="non-terminal residue" evidence="1">
    <location>
        <position position="1"/>
    </location>
</feature>
<evidence type="ECO:0000313" key="2">
    <source>
        <dbReference type="Proteomes" id="UP000708208"/>
    </source>
</evidence>
<evidence type="ECO:0000313" key="1">
    <source>
        <dbReference type="EMBL" id="CAG7717733.1"/>
    </source>
</evidence>
<dbReference type="EMBL" id="CAJVCH010048159">
    <property type="protein sequence ID" value="CAG7717733.1"/>
    <property type="molecule type" value="Genomic_DNA"/>
</dbReference>